<dbReference type="InterPro" id="IPR034907">
    <property type="entry name" value="NDK-like_dom"/>
</dbReference>
<comment type="function">
    <text evidence="15">Major role in the synthesis of nucleoside triphosphates other than ATP. The ATP gamma phosphate is transferred to the NDP beta phosphate via a ping-pong mechanism, using a phosphorylated active-site intermediate.</text>
</comment>
<proteinExistence type="inferred from homology"/>
<feature type="binding site" evidence="15 16">
    <location>
        <position position="113"/>
    </location>
    <ligand>
        <name>ATP</name>
        <dbReference type="ChEBI" id="CHEBI:30616"/>
    </ligand>
</feature>
<evidence type="ECO:0000313" key="21">
    <source>
        <dbReference type="Proteomes" id="UP000006235"/>
    </source>
</evidence>
<dbReference type="Proteomes" id="UP000006235">
    <property type="component" value="Unassembled WGS sequence"/>
</dbReference>
<dbReference type="GO" id="GO:0005737">
    <property type="term" value="C:cytoplasm"/>
    <property type="evidence" value="ECO:0007669"/>
    <property type="project" value="UniProtKB-SubCell"/>
</dbReference>
<evidence type="ECO:0000256" key="17">
    <source>
        <dbReference type="RuleBase" id="RU004011"/>
    </source>
</evidence>
<dbReference type="GO" id="GO:0046872">
    <property type="term" value="F:metal ion binding"/>
    <property type="evidence" value="ECO:0007669"/>
    <property type="project" value="UniProtKB-KW"/>
</dbReference>
<keyword evidence="8 15" id="KW-0808">Transferase</keyword>
<feature type="binding site" evidence="15 16">
    <location>
        <position position="10"/>
    </location>
    <ligand>
        <name>ATP</name>
        <dbReference type="ChEBI" id="CHEBI:30616"/>
    </ligand>
</feature>
<feature type="domain" description="Nucleoside diphosphate kinase-like" evidence="19">
    <location>
        <begin position="2"/>
        <end position="139"/>
    </location>
</feature>
<dbReference type="GO" id="GO:0006183">
    <property type="term" value="P:GTP biosynthetic process"/>
    <property type="evidence" value="ECO:0007669"/>
    <property type="project" value="UniProtKB-UniRule"/>
</dbReference>
<evidence type="ECO:0000256" key="14">
    <source>
        <dbReference type="ARBA" id="ARBA00023080"/>
    </source>
</evidence>
<dbReference type="AlphaFoldDB" id="F9Q7I6"/>
<evidence type="ECO:0000256" key="7">
    <source>
        <dbReference type="ARBA" id="ARBA00022553"/>
    </source>
</evidence>
<feature type="binding site" evidence="15 16">
    <location>
        <position position="86"/>
    </location>
    <ligand>
        <name>ATP</name>
        <dbReference type="ChEBI" id="CHEBI:30616"/>
    </ligand>
</feature>
<dbReference type="InterPro" id="IPR036850">
    <property type="entry name" value="NDK-like_dom_sf"/>
</dbReference>
<dbReference type="SMART" id="SM00562">
    <property type="entry name" value="NDK"/>
    <property type="match status" value="1"/>
</dbReference>
<evidence type="ECO:0000313" key="20">
    <source>
        <dbReference type="EMBL" id="EGV06574.1"/>
    </source>
</evidence>
<evidence type="ECO:0000256" key="3">
    <source>
        <dbReference type="ARBA" id="ARBA00008142"/>
    </source>
</evidence>
<feature type="binding site" evidence="15 16">
    <location>
        <position position="103"/>
    </location>
    <ligand>
        <name>ATP</name>
        <dbReference type="ChEBI" id="CHEBI:30616"/>
    </ligand>
</feature>
<keyword evidence="13 15" id="KW-0460">Magnesium</keyword>
<keyword evidence="7 15" id="KW-0597">Phosphoprotein</keyword>
<feature type="active site" description="Pros-phosphohistidine intermediate" evidence="15 16">
    <location>
        <position position="116"/>
    </location>
</feature>
<keyword evidence="14 15" id="KW-0546">Nucleotide metabolism</keyword>
<protein>
    <recommendedName>
        <fullName evidence="5 15">Nucleoside diphosphate kinase</fullName>
        <shortName evidence="15">NDK</shortName>
        <shortName evidence="15">NDP kinase</shortName>
        <ecNumber evidence="4 15">2.7.4.6</ecNumber>
    </recommendedName>
    <alternativeName>
        <fullName evidence="15">Nucleoside-2-P kinase</fullName>
    </alternativeName>
</protein>
<dbReference type="InterPro" id="IPR001564">
    <property type="entry name" value="Nucleoside_diP_kinase"/>
</dbReference>
<evidence type="ECO:0000256" key="6">
    <source>
        <dbReference type="ARBA" id="ARBA00022490"/>
    </source>
</evidence>
<evidence type="ECO:0000256" key="1">
    <source>
        <dbReference type="ARBA" id="ARBA00001946"/>
    </source>
</evidence>
<keyword evidence="11 15" id="KW-0418">Kinase</keyword>
<dbReference type="SUPFAM" id="SSF54919">
    <property type="entry name" value="Nucleoside diphosphate kinase, NDK"/>
    <property type="match status" value="1"/>
</dbReference>
<comment type="catalytic activity">
    <reaction evidence="15">
        <text>a ribonucleoside 5'-diphosphate + ATP = a ribonucleoside 5'-triphosphate + ADP</text>
        <dbReference type="Rhea" id="RHEA:18113"/>
        <dbReference type="ChEBI" id="CHEBI:30616"/>
        <dbReference type="ChEBI" id="CHEBI:57930"/>
        <dbReference type="ChEBI" id="CHEBI:61557"/>
        <dbReference type="ChEBI" id="CHEBI:456216"/>
        <dbReference type="EC" id="2.7.4.6"/>
    </reaction>
</comment>
<dbReference type="PANTHER" id="PTHR11349">
    <property type="entry name" value="NUCLEOSIDE DIPHOSPHATE KINASE"/>
    <property type="match status" value="1"/>
</dbReference>
<organism evidence="20 21">
    <name type="scientific">Haemophilus pittmaniae HK 85</name>
    <dbReference type="NCBI Taxonomy" id="1035188"/>
    <lineage>
        <taxon>Bacteria</taxon>
        <taxon>Pseudomonadati</taxon>
        <taxon>Pseudomonadota</taxon>
        <taxon>Gammaproteobacteria</taxon>
        <taxon>Pasteurellales</taxon>
        <taxon>Pasteurellaceae</taxon>
        <taxon>Haemophilus</taxon>
    </lineage>
</organism>
<dbReference type="GO" id="GO:0006241">
    <property type="term" value="P:CTP biosynthetic process"/>
    <property type="evidence" value="ECO:0007669"/>
    <property type="project" value="UniProtKB-UniRule"/>
</dbReference>
<dbReference type="NCBIfam" id="NF001908">
    <property type="entry name" value="PRK00668.1"/>
    <property type="match status" value="1"/>
</dbReference>
<comment type="subcellular location">
    <subcellularLocation>
        <location evidence="2 15">Cytoplasm</location>
    </subcellularLocation>
</comment>
<keyword evidence="6 15" id="KW-0963">Cytoplasm</keyword>
<gene>
    <name evidence="15 20" type="primary">ndk</name>
    <name evidence="20" type="ORF">HMPREF9952_0230</name>
</gene>
<evidence type="ECO:0000256" key="8">
    <source>
        <dbReference type="ARBA" id="ARBA00022679"/>
    </source>
</evidence>
<evidence type="ECO:0000259" key="19">
    <source>
        <dbReference type="SMART" id="SM00562"/>
    </source>
</evidence>
<dbReference type="Pfam" id="PF00334">
    <property type="entry name" value="NDK"/>
    <property type="match status" value="1"/>
</dbReference>
<evidence type="ECO:0000256" key="9">
    <source>
        <dbReference type="ARBA" id="ARBA00022723"/>
    </source>
</evidence>
<dbReference type="CDD" id="cd04413">
    <property type="entry name" value="NDPk_I"/>
    <property type="match status" value="1"/>
</dbReference>
<dbReference type="FunFam" id="3.30.70.141:FF:000001">
    <property type="entry name" value="Nucleoside diphosphate kinase"/>
    <property type="match status" value="1"/>
</dbReference>
<reference evidence="20 21" key="1">
    <citation type="submission" date="2011-07" db="EMBL/GenBank/DDBJ databases">
        <authorList>
            <person name="Harkins D.M."/>
            <person name="Madupu R."/>
            <person name="Durkin A.S."/>
            <person name="Torralba M."/>
            <person name="Methe B."/>
            <person name="Sutton G.G."/>
            <person name="Nelson K.E."/>
        </authorList>
    </citation>
    <scope>NUCLEOTIDE SEQUENCE [LARGE SCALE GENOMIC DNA]</scope>
    <source>
        <strain evidence="20 21">HK 85</strain>
    </source>
</reference>
<dbReference type="PROSITE" id="PS51374">
    <property type="entry name" value="NDPK_LIKE"/>
    <property type="match status" value="1"/>
</dbReference>
<evidence type="ECO:0000256" key="10">
    <source>
        <dbReference type="ARBA" id="ARBA00022741"/>
    </source>
</evidence>
<comment type="subunit">
    <text evidence="15">Homotetramer.</text>
</comment>
<comment type="similarity">
    <text evidence="3 15 16 17">Belongs to the NDK family.</text>
</comment>
<sequence length="139" mass="15459">MTERTFSIIKPDAVKRNLIGTILGRFESQGFRVVALKMLQLTKEQAQGFYAEHQGKPFFESLVDYMVSGPIVVSVLEKENAVKDYRALIGATNPANAAEGTIRKDFALSQQENSVHGSDGIESAQREIAYFFVANEIQE</sequence>
<keyword evidence="10 15" id="KW-0547">Nucleotide-binding</keyword>
<dbReference type="HAMAP" id="MF_00451">
    <property type="entry name" value="NDP_kinase"/>
    <property type="match status" value="1"/>
</dbReference>
<feature type="binding site" evidence="15 16">
    <location>
        <position position="58"/>
    </location>
    <ligand>
        <name>ATP</name>
        <dbReference type="ChEBI" id="CHEBI:30616"/>
    </ligand>
</feature>
<evidence type="ECO:0000256" key="15">
    <source>
        <dbReference type="HAMAP-Rule" id="MF_00451"/>
    </source>
</evidence>
<evidence type="ECO:0000256" key="11">
    <source>
        <dbReference type="ARBA" id="ARBA00022777"/>
    </source>
</evidence>
<evidence type="ECO:0000256" key="2">
    <source>
        <dbReference type="ARBA" id="ARBA00004496"/>
    </source>
</evidence>
<keyword evidence="12 15" id="KW-0067">ATP-binding</keyword>
<comment type="cofactor">
    <cofactor evidence="1 15">
        <name>Mg(2+)</name>
        <dbReference type="ChEBI" id="CHEBI:18420"/>
    </cofactor>
</comment>
<dbReference type="PRINTS" id="PR01243">
    <property type="entry name" value="NUCDPKINASE"/>
</dbReference>
<dbReference type="GO" id="GO:0006228">
    <property type="term" value="P:UTP biosynthetic process"/>
    <property type="evidence" value="ECO:0007669"/>
    <property type="project" value="UniProtKB-UniRule"/>
</dbReference>
<comment type="catalytic activity">
    <reaction evidence="15 18">
        <text>a 2'-deoxyribonucleoside 5'-diphosphate + ATP = a 2'-deoxyribonucleoside 5'-triphosphate + ADP</text>
        <dbReference type="Rhea" id="RHEA:44640"/>
        <dbReference type="ChEBI" id="CHEBI:30616"/>
        <dbReference type="ChEBI" id="CHEBI:61560"/>
        <dbReference type="ChEBI" id="CHEBI:73316"/>
        <dbReference type="ChEBI" id="CHEBI:456216"/>
        <dbReference type="EC" id="2.7.4.6"/>
    </reaction>
</comment>
<evidence type="ECO:0000256" key="5">
    <source>
        <dbReference type="ARBA" id="ARBA00017632"/>
    </source>
</evidence>
<dbReference type="EC" id="2.7.4.6" evidence="4 15"/>
<dbReference type="GO" id="GO:0005524">
    <property type="term" value="F:ATP binding"/>
    <property type="evidence" value="ECO:0007669"/>
    <property type="project" value="UniProtKB-UniRule"/>
</dbReference>
<dbReference type="GO" id="GO:0004550">
    <property type="term" value="F:nucleoside diphosphate kinase activity"/>
    <property type="evidence" value="ECO:0007669"/>
    <property type="project" value="UniProtKB-UniRule"/>
</dbReference>
<evidence type="ECO:0000256" key="16">
    <source>
        <dbReference type="PROSITE-ProRule" id="PRU00706"/>
    </source>
</evidence>
<dbReference type="STRING" id="1035188.HMPREF9952_0230"/>
<evidence type="ECO:0000256" key="4">
    <source>
        <dbReference type="ARBA" id="ARBA00012966"/>
    </source>
</evidence>
<evidence type="ECO:0000256" key="18">
    <source>
        <dbReference type="RuleBase" id="RU004013"/>
    </source>
</evidence>
<comment type="caution">
    <text evidence="20">The sequence shown here is derived from an EMBL/GenBank/DDBJ whole genome shotgun (WGS) entry which is preliminary data.</text>
</comment>
<dbReference type="PROSITE" id="PS00469">
    <property type="entry name" value="NDPK"/>
    <property type="match status" value="1"/>
</dbReference>
<accession>F9Q7I6</accession>
<keyword evidence="9 15" id="KW-0479">Metal-binding</keyword>
<dbReference type="RefSeq" id="WP_007242016.1">
    <property type="nucleotide sequence ID" value="NZ_AFUV01000006.1"/>
</dbReference>
<feature type="binding site" evidence="15 16">
    <location>
        <position position="92"/>
    </location>
    <ligand>
        <name>ATP</name>
        <dbReference type="ChEBI" id="CHEBI:30616"/>
    </ligand>
</feature>
<name>F9Q7I6_9PAST</name>
<dbReference type="Gene3D" id="3.30.70.141">
    <property type="entry name" value="Nucleoside diphosphate kinase-like domain"/>
    <property type="match status" value="1"/>
</dbReference>
<evidence type="ECO:0000256" key="12">
    <source>
        <dbReference type="ARBA" id="ARBA00022840"/>
    </source>
</evidence>
<evidence type="ECO:0000256" key="13">
    <source>
        <dbReference type="ARBA" id="ARBA00022842"/>
    </source>
</evidence>
<dbReference type="EMBL" id="AFUV01000006">
    <property type="protein sequence ID" value="EGV06574.1"/>
    <property type="molecule type" value="Genomic_DNA"/>
</dbReference>
<dbReference type="InterPro" id="IPR023005">
    <property type="entry name" value="Nucleoside_diP_kinase_AS"/>
</dbReference>